<dbReference type="PANTHER" id="PTHR43866">
    <property type="entry name" value="MALONATE-SEMIALDEHYDE DEHYDROGENASE"/>
    <property type="match status" value="1"/>
</dbReference>
<dbReference type="GO" id="GO:0006574">
    <property type="term" value="P:L-valine catabolic process"/>
    <property type="evidence" value="ECO:0007669"/>
    <property type="project" value="TreeGrafter"/>
</dbReference>
<dbReference type="EMBL" id="SDPQ02000001">
    <property type="protein sequence ID" value="KAA1400028.1"/>
    <property type="molecule type" value="Genomic_DNA"/>
</dbReference>
<gene>
    <name evidence="5" type="ORF">ESP70_004575</name>
</gene>
<dbReference type="GO" id="GO:0004491">
    <property type="term" value="F:methylmalonate-semialdehyde dehydrogenase (acylating, NAD) activity"/>
    <property type="evidence" value="ECO:0007669"/>
    <property type="project" value="UniProtKB-EC"/>
</dbReference>
<evidence type="ECO:0000256" key="2">
    <source>
        <dbReference type="ARBA" id="ARBA00023002"/>
    </source>
</evidence>
<dbReference type="SUPFAM" id="SSF53720">
    <property type="entry name" value="ALDH-like"/>
    <property type="match status" value="1"/>
</dbReference>
<dbReference type="AlphaFoldDB" id="A0A5M4FJ91"/>
<dbReference type="FunFam" id="3.40.309.10:FF:000002">
    <property type="entry name" value="Methylmalonate-semialdehyde dehydrogenase (Acylating)"/>
    <property type="match status" value="1"/>
</dbReference>
<evidence type="ECO:0000313" key="6">
    <source>
        <dbReference type="Proteomes" id="UP000380867"/>
    </source>
</evidence>
<keyword evidence="6" id="KW-1185">Reference proteome</keyword>
<evidence type="ECO:0000313" key="5">
    <source>
        <dbReference type="EMBL" id="KAA1400028.1"/>
    </source>
</evidence>
<comment type="caution">
    <text evidence="5">The sequence shown here is derived from an EMBL/GenBank/DDBJ whole genome shotgun (WGS) entry which is preliminary data.</text>
</comment>
<dbReference type="InterPro" id="IPR016163">
    <property type="entry name" value="Ald_DH_C"/>
</dbReference>
<evidence type="ECO:0000256" key="1">
    <source>
        <dbReference type="ARBA" id="ARBA00013048"/>
    </source>
</evidence>
<sequence>MTTYDHWIAGASVSGESDRFADVYDPAVGAPKSQVRLATAGDVDAAVQAAAAAYETWGESSVTARSRIMFDFRQLLVEHEDELAAIISSEHGKTLDDAKGEVVRGREVVEFAAGIPQLLKGEFSDQVSGGVDSHTFRQAIGVVAGITPFNFPIMVPLWMHPVAIACGNTFILKPSERDPGASDLVARLYQQAGLPDGVFNVVHGDKVAVDAILEHPGIAAVSFVGSTPIAKYVHEGASRTGKRVQALGGAKNHAVVMPDADLDFAADHIVAAGYGSAGQRCMAISAVVAVGPAADTLVDKIRERSTGLKVSVGTDPDAEMGPVVTAASRDRIVDYIGQGEDAGAKVVVDGRDLVVEGHEEGFFVGPTLLDQVTTDMSVYTDEIFGPVLTVLRVPTLDAAIELINSNPYGNGTAVFTSSGEVARTFQRKVHVGMIGINVPVPVPMAFHSFGGWKDSLFGDHHIHGPEGVRFYTQAKVVTTRWPHVSEDSLAQLNFPTAH</sequence>
<dbReference type="FunFam" id="3.40.605.10:FF:000003">
    <property type="entry name" value="Methylmalonate-semialdehyde dehydrogenase [acylating]"/>
    <property type="match status" value="1"/>
</dbReference>
<dbReference type="InterPro" id="IPR015590">
    <property type="entry name" value="Aldehyde_DH_dom"/>
</dbReference>
<keyword evidence="3" id="KW-0520">NAD</keyword>
<proteinExistence type="predicted"/>
<feature type="domain" description="Aldehyde dehydrogenase" evidence="4">
    <location>
        <begin position="14"/>
        <end position="477"/>
    </location>
</feature>
<dbReference type="InterPro" id="IPR010061">
    <property type="entry name" value="MeMal-semiAld_DH"/>
</dbReference>
<dbReference type="PROSITE" id="PS00070">
    <property type="entry name" value="ALDEHYDE_DEHYDR_CYS"/>
    <property type="match status" value="1"/>
</dbReference>
<dbReference type="Gene3D" id="3.40.309.10">
    <property type="entry name" value="Aldehyde Dehydrogenase, Chain A, domain 2"/>
    <property type="match status" value="1"/>
</dbReference>
<evidence type="ECO:0000259" key="4">
    <source>
        <dbReference type="Pfam" id="PF00171"/>
    </source>
</evidence>
<evidence type="ECO:0000256" key="3">
    <source>
        <dbReference type="ARBA" id="ARBA00023027"/>
    </source>
</evidence>
<dbReference type="Gene3D" id="3.40.605.10">
    <property type="entry name" value="Aldehyde Dehydrogenase, Chain A, domain 1"/>
    <property type="match status" value="1"/>
</dbReference>
<protein>
    <recommendedName>
        <fullName evidence="1">methylmalonate-semialdehyde dehydrogenase (CoA acylating)</fullName>
        <ecNumber evidence="1">1.2.1.27</ecNumber>
    </recommendedName>
</protein>
<reference evidence="5" key="1">
    <citation type="submission" date="2019-09" db="EMBL/GenBank/DDBJ databases">
        <authorList>
            <person name="Li J."/>
        </authorList>
    </citation>
    <scope>NUCLEOTIDE SEQUENCE [LARGE SCALE GENOMIC DNA]</scope>
    <source>
        <strain evidence="5">JCM 14732</strain>
    </source>
</reference>
<dbReference type="OrthoDB" id="6882680at2"/>
<name>A0A5M4FJ91_9ACTN</name>
<dbReference type="Proteomes" id="UP000380867">
    <property type="component" value="Unassembled WGS sequence"/>
</dbReference>
<dbReference type="EC" id="1.2.1.27" evidence="1"/>
<dbReference type="GO" id="GO:0006210">
    <property type="term" value="P:thymine catabolic process"/>
    <property type="evidence" value="ECO:0007669"/>
    <property type="project" value="TreeGrafter"/>
</dbReference>
<keyword evidence="2" id="KW-0560">Oxidoreductase</keyword>
<dbReference type="InterPro" id="IPR016161">
    <property type="entry name" value="Ald_DH/histidinol_DH"/>
</dbReference>
<dbReference type="RefSeq" id="WP_149688133.1">
    <property type="nucleotide sequence ID" value="NZ_SDPQ02000001.1"/>
</dbReference>
<accession>A0A5M4FJ91</accession>
<organism evidence="5 6">
    <name type="scientific">Aeromicrobium ginsengisoli</name>
    <dbReference type="NCBI Taxonomy" id="363867"/>
    <lineage>
        <taxon>Bacteria</taxon>
        <taxon>Bacillati</taxon>
        <taxon>Actinomycetota</taxon>
        <taxon>Actinomycetes</taxon>
        <taxon>Propionibacteriales</taxon>
        <taxon>Nocardioidaceae</taxon>
        <taxon>Aeromicrobium</taxon>
    </lineage>
</organism>
<dbReference type="Pfam" id="PF00171">
    <property type="entry name" value="Aldedh"/>
    <property type="match status" value="1"/>
</dbReference>
<dbReference type="NCBIfam" id="TIGR01722">
    <property type="entry name" value="MMSDH"/>
    <property type="match status" value="1"/>
</dbReference>
<dbReference type="InterPro" id="IPR016162">
    <property type="entry name" value="Ald_DH_N"/>
</dbReference>
<dbReference type="InterPro" id="IPR016160">
    <property type="entry name" value="Ald_DH_CS_CYS"/>
</dbReference>
<dbReference type="PANTHER" id="PTHR43866:SF4">
    <property type="entry name" value="MALONATE-SEMIALDEHYDE DEHYDROGENASE"/>
    <property type="match status" value="1"/>
</dbReference>
<dbReference type="CDD" id="cd07085">
    <property type="entry name" value="ALDH_F6_MMSDH"/>
    <property type="match status" value="1"/>
</dbReference>